<feature type="chain" id="PRO_5001588960" evidence="1">
    <location>
        <begin position="29"/>
        <end position="101"/>
    </location>
</feature>
<dbReference type="AlphaFoldDB" id="A0A060NM67"/>
<feature type="signal peptide" evidence="1">
    <location>
        <begin position="1"/>
        <end position="28"/>
    </location>
</feature>
<accession>A0A060NM67</accession>
<dbReference type="STRING" id="1458425.SRAA_0769"/>
<dbReference type="EMBL" id="AP014568">
    <property type="protein sequence ID" value="BAO80623.1"/>
    <property type="molecule type" value="Genomic_DNA"/>
</dbReference>
<dbReference type="RefSeq" id="WP_045531100.1">
    <property type="nucleotide sequence ID" value="NZ_AP014568.1"/>
</dbReference>
<dbReference type="GO" id="GO:0005524">
    <property type="term" value="F:ATP binding"/>
    <property type="evidence" value="ECO:0007669"/>
    <property type="project" value="UniProtKB-KW"/>
</dbReference>
<keyword evidence="1" id="KW-0732">Signal</keyword>
<keyword evidence="2" id="KW-0067">ATP-binding</keyword>
<dbReference type="Proteomes" id="UP000067461">
    <property type="component" value="Chromosome"/>
</dbReference>
<evidence type="ECO:0000313" key="3">
    <source>
        <dbReference type="Proteomes" id="UP000067461"/>
    </source>
</evidence>
<protein>
    <submittedName>
        <fullName evidence="2">ATPase with chaperone activity, ATP-binding subunit</fullName>
    </submittedName>
</protein>
<keyword evidence="2" id="KW-0547">Nucleotide-binding</keyword>
<dbReference type="HOGENOM" id="CLU_2245341_0_0_4"/>
<keyword evidence="3" id="KW-1185">Reference proteome</keyword>
<sequence>MKKTLKQSLLPLLAASLLALSALPVAWATPGQAPHTHAHGQQHTPAQIQEDIRRHQAMAAAHQAAAECLQAGRGERVCHQQLRAACTGLALGNYCGMRHVH</sequence>
<proteinExistence type="predicted"/>
<name>A0A060NM67_9BURK</name>
<organism evidence="2 3">
    <name type="scientific">Serpentinimonas raichei</name>
    <dbReference type="NCBI Taxonomy" id="1458425"/>
    <lineage>
        <taxon>Bacteria</taxon>
        <taxon>Pseudomonadati</taxon>
        <taxon>Pseudomonadota</taxon>
        <taxon>Betaproteobacteria</taxon>
        <taxon>Burkholderiales</taxon>
        <taxon>Comamonadaceae</taxon>
        <taxon>Serpentinimonas</taxon>
    </lineage>
</organism>
<dbReference type="KEGG" id="cbaa:SRAA_0769"/>
<evidence type="ECO:0000313" key="2">
    <source>
        <dbReference type="EMBL" id="BAO80623.1"/>
    </source>
</evidence>
<gene>
    <name evidence="2" type="ORF">SRAA_0769</name>
</gene>
<evidence type="ECO:0000256" key="1">
    <source>
        <dbReference type="SAM" id="SignalP"/>
    </source>
</evidence>
<reference evidence="2 3" key="1">
    <citation type="journal article" date="2014" name="Nat. Commun.">
        <title>Physiological and genomic features of highly alkaliphilic hydrogen-utilizing Betaproteobacteria from a continental serpentinizing site.</title>
        <authorList>
            <person name="Suzuki S."/>
            <person name="Kuenen J.G."/>
            <person name="Schipper K."/>
            <person name="van der Velde S."/>
            <person name="Ishii S."/>
            <person name="Wu A."/>
            <person name="Sorokin D.Y."/>
            <person name="Tenney A."/>
            <person name="Meng X.Y."/>
            <person name="Morrill P.L."/>
            <person name="Kamagata Y."/>
            <person name="Muyzer G."/>
            <person name="Nealson K.H."/>
        </authorList>
    </citation>
    <scope>NUCLEOTIDE SEQUENCE [LARGE SCALE GENOMIC DNA]</scope>
    <source>
        <strain evidence="2 3">A1</strain>
    </source>
</reference>